<keyword evidence="1" id="KW-0812">Transmembrane</keyword>
<dbReference type="Pfam" id="PF04578">
    <property type="entry name" value="DUF594"/>
    <property type="match status" value="1"/>
</dbReference>
<reference evidence="3" key="2">
    <citation type="submission" date="2015-07" db="EMBL/GenBank/DDBJ databases">
        <authorList>
            <person name="Noorani M."/>
        </authorList>
    </citation>
    <scope>NUCLEOTIDE SEQUENCE</scope>
    <source>
        <strain evidence="3">Yugu1</strain>
    </source>
</reference>
<feature type="transmembrane region" description="Helical" evidence="1">
    <location>
        <begin position="45"/>
        <end position="65"/>
    </location>
</feature>
<dbReference type="OrthoDB" id="639704at2759"/>
<feature type="transmembrane region" description="Helical" evidence="1">
    <location>
        <begin position="85"/>
        <end position="103"/>
    </location>
</feature>
<dbReference type="InterPro" id="IPR007658">
    <property type="entry name" value="DUF594"/>
</dbReference>
<keyword evidence="1" id="KW-0472">Membrane</keyword>
<organism evidence="3">
    <name type="scientific">Setaria italica</name>
    <name type="common">Foxtail millet</name>
    <name type="synonym">Panicum italicum</name>
    <dbReference type="NCBI Taxonomy" id="4555"/>
    <lineage>
        <taxon>Eukaryota</taxon>
        <taxon>Viridiplantae</taxon>
        <taxon>Streptophyta</taxon>
        <taxon>Embryophyta</taxon>
        <taxon>Tracheophyta</taxon>
        <taxon>Spermatophyta</taxon>
        <taxon>Magnoliopsida</taxon>
        <taxon>Liliopsida</taxon>
        <taxon>Poales</taxon>
        <taxon>Poaceae</taxon>
        <taxon>PACMAD clade</taxon>
        <taxon>Panicoideae</taxon>
        <taxon>Panicodae</taxon>
        <taxon>Paniceae</taxon>
        <taxon>Cenchrinae</taxon>
        <taxon>Setaria</taxon>
    </lineage>
</organism>
<accession>A0A368S978</accession>
<proteinExistence type="predicted"/>
<feature type="domain" description="DUF4220" evidence="2">
    <location>
        <begin position="51"/>
        <end position="390"/>
    </location>
</feature>
<dbReference type="PANTHER" id="PTHR31325">
    <property type="entry name" value="OS01G0798800 PROTEIN-RELATED"/>
    <property type="match status" value="1"/>
</dbReference>
<keyword evidence="1" id="KW-1133">Transmembrane helix</keyword>
<reference evidence="3" key="1">
    <citation type="journal article" date="2012" name="Nat. Biotechnol.">
        <title>Reference genome sequence of the model plant Setaria.</title>
        <authorList>
            <person name="Bennetzen J.L."/>
            <person name="Schmutz J."/>
            <person name="Wang H."/>
            <person name="Percifield R."/>
            <person name="Hawkins J."/>
            <person name="Pontaroli A.C."/>
            <person name="Estep M."/>
            <person name="Feng L."/>
            <person name="Vaughn J.N."/>
            <person name="Grimwood J."/>
            <person name="Jenkins J."/>
            <person name="Barry K."/>
            <person name="Lindquist E."/>
            <person name="Hellsten U."/>
            <person name="Deshpande S."/>
            <person name="Wang X."/>
            <person name="Wu X."/>
            <person name="Mitros T."/>
            <person name="Triplett J."/>
            <person name="Yang X."/>
            <person name="Ye C.Y."/>
            <person name="Mauro-Herrera M."/>
            <person name="Wang L."/>
            <person name="Li P."/>
            <person name="Sharma M."/>
            <person name="Sharma R."/>
            <person name="Ronald P.C."/>
            <person name="Panaud O."/>
            <person name="Kellogg E.A."/>
            <person name="Brutnell T.P."/>
            <person name="Doust A.N."/>
            <person name="Tuskan G.A."/>
            <person name="Rokhsar D."/>
            <person name="Devos K.M."/>
        </authorList>
    </citation>
    <scope>NUCLEOTIDE SEQUENCE [LARGE SCALE GENOMIC DNA]</scope>
    <source>
        <strain evidence="3">Yugu1</strain>
    </source>
</reference>
<evidence type="ECO:0000259" key="2">
    <source>
        <dbReference type="Pfam" id="PF13968"/>
    </source>
</evidence>
<evidence type="ECO:0000256" key="1">
    <source>
        <dbReference type="SAM" id="Phobius"/>
    </source>
</evidence>
<dbReference type="Pfam" id="PF13968">
    <property type="entry name" value="DUF4220"/>
    <property type="match status" value="1"/>
</dbReference>
<sequence length="680" mass="76794">MHTNISSALDWLDIWKLRVLVLASTVIQVFLLVYGSARRAPVERWFRVCIWLAYLAGDSVAIYGLATLFNRHSRAAPVRSTLEVLWAPVLLIHLAGQEQITAYSIQDNELWGRHVVTLVAQVAIALYVFCQSWSGERRLLVAAILMFIIGIYKFSTKPWALKRATFGNLVGSPASVARRKKLTGFSRRGSGFWTALTTPIATLRSKAELFLSDDLEERRAWLQAWAEQEEIEATEEELSLCAYVEKAQHAADGPASQVFLAQTEAFAADLLVPYSRRLKILQFMRNIACKKNRSAFTVRQGLDEVYYRLYTRAKVALTPIGINLRLLTFSLAAAAIALFARTPKPHDDGADVKVTYILFCSIALLELRSFANILFLKFSCVVFPASYKHCHMIYQQSLISSVGRRRKPTTLLGLATLVSLDDLVIRRWYITQTPASESIHEAVLAHINKGWGEYIRGDAAKYKSFNALRGRWAVRNHQGLRSYIVKWPFDQSVLIWHVATEICFHHADVAGGAPRKLARVISCYMAYLLSAQSEMLMLGTRRHLFSTAMDDVEVMLRYSDLDAASCDDHSIGCAILRTARRGPSMYREDVGPLIPKACKLADALLQLQEEETWEMVQGVWVEMLCYAASRGRGYLHAVSHGERWELLSRVWLLMCYMGMETLADRLQRTGYDDQAEDGGC</sequence>
<feature type="transmembrane region" description="Helical" evidence="1">
    <location>
        <begin position="115"/>
        <end position="134"/>
    </location>
</feature>
<name>A0A368S978_SETIT</name>
<dbReference type="EMBL" id="CM003535">
    <property type="protein sequence ID" value="RCV38989.1"/>
    <property type="molecule type" value="Genomic_DNA"/>
</dbReference>
<feature type="transmembrane region" description="Helical" evidence="1">
    <location>
        <begin position="354"/>
        <end position="376"/>
    </location>
</feature>
<dbReference type="InterPro" id="IPR025315">
    <property type="entry name" value="DUF4220"/>
</dbReference>
<protein>
    <recommendedName>
        <fullName evidence="2">DUF4220 domain-containing protein</fullName>
    </recommendedName>
</protein>
<feature type="transmembrane region" description="Helical" evidence="1">
    <location>
        <begin position="15"/>
        <end position="33"/>
    </location>
</feature>
<evidence type="ECO:0000313" key="3">
    <source>
        <dbReference type="EMBL" id="RCV38989.1"/>
    </source>
</evidence>
<dbReference type="AlphaFoldDB" id="A0A368S978"/>
<feature type="transmembrane region" description="Helical" evidence="1">
    <location>
        <begin position="322"/>
        <end position="342"/>
    </location>
</feature>
<dbReference type="STRING" id="4555.A0A368S978"/>
<feature type="transmembrane region" description="Helical" evidence="1">
    <location>
        <begin position="140"/>
        <end position="156"/>
    </location>
</feature>
<gene>
    <name evidence="3" type="ORF">SETIT_8G186500v2</name>
</gene>